<sequence length="332" mass="35972">MTAYVETIFCKTARPILQHLAGSLEPFLKSKSHSLLFSLSPALSLPPRELSDLVSAFSGASSAIGCLSSPVLLSQAGGHSTAYTACSVAVFDRQTATVFHSSIPGREEVQVGRWHAYRKRGQEESGGRSSFNERVDWKNVWQQNASVPALPPGLDGMRTEGNLIHSLNDLNPSRLLLAAIEKIRGTQINGPRPKDEKFYIGVHQEHKLHKVYTILSGDPSRGSIALEGESAPEIGSTVQIYYLPLDAPLSITADSDGSDASTSTTIELLTTASTTEFVPATNSEDAAIIVQRNIFYAGSDNGFLVNRRLSSGEIEKSWKSTVPGGRMTLRWD</sequence>
<dbReference type="AlphaFoldDB" id="A0A2R6S468"/>
<evidence type="ECO:0000313" key="1">
    <source>
        <dbReference type="EMBL" id="PSS37078.1"/>
    </source>
</evidence>
<name>A0A2R6S468_9APHY</name>
<protein>
    <recommendedName>
        <fullName evidence="3">FIST domain-containing protein</fullName>
    </recommendedName>
</protein>
<accession>A0A2R6S468</accession>
<keyword evidence="2" id="KW-1185">Reference proteome</keyword>
<evidence type="ECO:0008006" key="3">
    <source>
        <dbReference type="Google" id="ProtNLM"/>
    </source>
</evidence>
<comment type="caution">
    <text evidence="1">The sequence shown here is derived from an EMBL/GenBank/DDBJ whole genome shotgun (WGS) entry which is preliminary data.</text>
</comment>
<proteinExistence type="predicted"/>
<evidence type="ECO:0000313" key="2">
    <source>
        <dbReference type="Proteomes" id="UP000186601"/>
    </source>
</evidence>
<gene>
    <name evidence="1" type="ORF">PHLCEN_2v1117</name>
</gene>
<reference evidence="1 2" key="1">
    <citation type="submission" date="2018-02" db="EMBL/GenBank/DDBJ databases">
        <title>Genome sequence of the basidiomycete white-rot fungus Phlebia centrifuga.</title>
        <authorList>
            <person name="Granchi Z."/>
            <person name="Peng M."/>
            <person name="de Vries R.P."/>
            <person name="Hilden K."/>
            <person name="Makela M.R."/>
            <person name="Grigoriev I."/>
            <person name="Riley R."/>
        </authorList>
    </citation>
    <scope>NUCLEOTIDE SEQUENCE [LARGE SCALE GENOMIC DNA]</scope>
    <source>
        <strain evidence="1 2">FBCC195</strain>
    </source>
</reference>
<dbReference type="OrthoDB" id="10251508at2759"/>
<dbReference type="EMBL" id="MLYV02000084">
    <property type="protein sequence ID" value="PSS37078.1"/>
    <property type="molecule type" value="Genomic_DNA"/>
</dbReference>
<dbReference type="Proteomes" id="UP000186601">
    <property type="component" value="Unassembled WGS sequence"/>
</dbReference>
<organism evidence="1 2">
    <name type="scientific">Hermanssonia centrifuga</name>
    <dbReference type="NCBI Taxonomy" id="98765"/>
    <lineage>
        <taxon>Eukaryota</taxon>
        <taxon>Fungi</taxon>
        <taxon>Dikarya</taxon>
        <taxon>Basidiomycota</taxon>
        <taxon>Agaricomycotina</taxon>
        <taxon>Agaricomycetes</taxon>
        <taxon>Polyporales</taxon>
        <taxon>Meruliaceae</taxon>
        <taxon>Hermanssonia</taxon>
    </lineage>
</organism>